<name>A0A1Z5J8A4_FISSO</name>
<evidence type="ECO:0000256" key="3">
    <source>
        <dbReference type="ARBA" id="ARBA00022723"/>
    </source>
</evidence>
<keyword evidence="3" id="KW-0479">Metal-binding</keyword>
<dbReference type="CDD" id="cd20339">
    <property type="entry name" value="BRcat_RBR_RNF216"/>
    <property type="match status" value="1"/>
</dbReference>
<evidence type="ECO:0000256" key="5">
    <source>
        <dbReference type="ARBA" id="ARBA00022771"/>
    </source>
</evidence>
<evidence type="ECO:0000259" key="9">
    <source>
        <dbReference type="PROSITE" id="PS51140"/>
    </source>
</evidence>
<dbReference type="Pfam" id="PF26191">
    <property type="entry name" value="RING-HC_RBR_RNF216"/>
    <property type="match status" value="1"/>
</dbReference>
<accession>A0A1Z5J8A4</accession>
<dbReference type="InParanoid" id="A0A1Z5J8A4"/>
<organism evidence="11 12">
    <name type="scientific">Fistulifera solaris</name>
    <name type="common">Oleaginous diatom</name>
    <dbReference type="NCBI Taxonomy" id="1519565"/>
    <lineage>
        <taxon>Eukaryota</taxon>
        <taxon>Sar</taxon>
        <taxon>Stramenopiles</taxon>
        <taxon>Ochrophyta</taxon>
        <taxon>Bacillariophyta</taxon>
        <taxon>Bacillariophyceae</taxon>
        <taxon>Bacillariophycidae</taxon>
        <taxon>Naviculales</taxon>
        <taxon>Naviculaceae</taxon>
        <taxon>Fistulifera</taxon>
    </lineage>
</organism>
<dbReference type="PANTHER" id="PTHR22770">
    <property type="entry name" value="UBIQUITIN CONJUGATING ENZYME 7 INTERACTING PROTEIN-RELATED"/>
    <property type="match status" value="1"/>
</dbReference>
<reference evidence="11 12" key="1">
    <citation type="journal article" date="2015" name="Plant Cell">
        <title>Oil accumulation by the oleaginous diatom Fistulifera solaris as revealed by the genome and transcriptome.</title>
        <authorList>
            <person name="Tanaka T."/>
            <person name="Maeda Y."/>
            <person name="Veluchamy A."/>
            <person name="Tanaka M."/>
            <person name="Abida H."/>
            <person name="Marechal E."/>
            <person name="Bowler C."/>
            <person name="Muto M."/>
            <person name="Sunaga Y."/>
            <person name="Tanaka M."/>
            <person name="Yoshino T."/>
            <person name="Taniguchi T."/>
            <person name="Fukuda Y."/>
            <person name="Nemoto M."/>
            <person name="Matsumoto M."/>
            <person name="Wong P.S."/>
            <person name="Aburatani S."/>
            <person name="Fujibuchi W."/>
        </authorList>
    </citation>
    <scope>NUCLEOTIDE SEQUENCE [LARGE SCALE GENOMIC DNA]</scope>
    <source>
        <strain evidence="11 12">JPCC DA0580</strain>
    </source>
</reference>
<comment type="pathway">
    <text evidence="1">Protein modification; protein ubiquitination.</text>
</comment>
<evidence type="ECO:0000256" key="8">
    <source>
        <dbReference type="SAM" id="MobiDB-lite"/>
    </source>
</evidence>
<dbReference type="GO" id="GO:0008270">
    <property type="term" value="F:zinc ion binding"/>
    <property type="evidence" value="ECO:0007669"/>
    <property type="project" value="UniProtKB-KW"/>
</dbReference>
<evidence type="ECO:0000256" key="7">
    <source>
        <dbReference type="ARBA" id="ARBA00022833"/>
    </source>
</evidence>
<dbReference type="GO" id="GO:0061630">
    <property type="term" value="F:ubiquitin protein ligase activity"/>
    <property type="evidence" value="ECO:0007669"/>
    <property type="project" value="UniProtKB-EC"/>
</dbReference>
<dbReference type="Proteomes" id="UP000198406">
    <property type="component" value="Unassembled WGS sequence"/>
</dbReference>
<dbReference type="InterPro" id="IPR051628">
    <property type="entry name" value="LUBAC_E3_Ligases"/>
</dbReference>
<proteinExistence type="predicted"/>
<keyword evidence="2 11" id="KW-0808">Transferase</keyword>
<protein>
    <submittedName>
        <fullName evidence="11">TRIAD3 E3 ubiquitin-protein ligase RNF216</fullName>
        <ecNumber evidence="11">2.3.2.27</ecNumber>
    </submittedName>
</protein>
<dbReference type="Gene3D" id="1.20.120.1750">
    <property type="match status" value="1"/>
</dbReference>
<dbReference type="Gene3D" id="3.30.40.10">
    <property type="entry name" value="Zinc/RING finger domain, C3HC4 (zinc finger)"/>
    <property type="match status" value="1"/>
</dbReference>
<keyword evidence="12" id="KW-1185">Reference proteome</keyword>
<evidence type="ECO:0000259" key="10">
    <source>
        <dbReference type="PROSITE" id="PS51873"/>
    </source>
</evidence>
<dbReference type="InterPro" id="IPR044066">
    <property type="entry name" value="TRIAD_supradom"/>
</dbReference>
<keyword evidence="11" id="KW-0012">Acyltransferase</keyword>
<dbReference type="CDD" id="cd20353">
    <property type="entry name" value="Rcat_RBR_RNF216"/>
    <property type="match status" value="1"/>
</dbReference>
<dbReference type="InterPro" id="IPR047545">
    <property type="entry name" value="BRcat_RBR_RNF216"/>
</dbReference>
<dbReference type="InterPro" id="IPR002867">
    <property type="entry name" value="IBR_dom"/>
</dbReference>
<keyword evidence="5" id="KW-0863">Zinc-finger</keyword>
<dbReference type="EMBL" id="BDSP01000016">
    <property type="protein sequence ID" value="GAX10176.1"/>
    <property type="molecule type" value="Genomic_DNA"/>
</dbReference>
<comment type="caution">
    <text evidence="11">The sequence shown here is derived from an EMBL/GenBank/DDBJ whole genome shotgun (WGS) entry which is preliminary data.</text>
</comment>
<keyword evidence="7" id="KW-0862">Zinc</keyword>
<dbReference type="PANTHER" id="PTHR22770:SF47">
    <property type="entry name" value="E3 UBIQUITIN-PROTEIN LIGASE RNF216"/>
    <property type="match status" value="1"/>
</dbReference>
<dbReference type="InterPro" id="IPR003892">
    <property type="entry name" value="CUE"/>
</dbReference>
<gene>
    <name evidence="11" type="ORF">FisN_3Lh372</name>
</gene>
<dbReference type="GO" id="GO:0043130">
    <property type="term" value="F:ubiquitin binding"/>
    <property type="evidence" value="ECO:0007669"/>
    <property type="project" value="InterPro"/>
</dbReference>
<dbReference type="PROSITE" id="PS51873">
    <property type="entry name" value="TRIAD"/>
    <property type="match status" value="1"/>
</dbReference>
<dbReference type="OrthoDB" id="10009520at2759"/>
<dbReference type="InterPro" id="IPR047546">
    <property type="entry name" value="Rcat_RBR_RNF216"/>
</dbReference>
<evidence type="ECO:0000256" key="4">
    <source>
        <dbReference type="ARBA" id="ARBA00022737"/>
    </source>
</evidence>
<feature type="domain" description="RING-type" evidence="10">
    <location>
        <begin position="326"/>
        <end position="555"/>
    </location>
</feature>
<dbReference type="SUPFAM" id="SSF57850">
    <property type="entry name" value="RING/U-box"/>
    <property type="match status" value="2"/>
</dbReference>
<dbReference type="Pfam" id="PF26200">
    <property type="entry name" value="Rcat_RNF216"/>
    <property type="match status" value="1"/>
</dbReference>
<evidence type="ECO:0000256" key="6">
    <source>
        <dbReference type="ARBA" id="ARBA00022786"/>
    </source>
</evidence>
<evidence type="ECO:0000256" key="1">
    <source>
        <dbReference type="ARBA" id="ARBA00004906"/>
    </source>
</evidence>
<evidence type="ECO:0000313" key="12">
    <source>
        <dbReference type="Proteomes" id="UP000198406"/>
    </source>
</evidence>
<evidence type="ECO:0000256" key="2">
    <source>
        <dbReference type="ARBA" id="ARBA00022679"/>
    </source>
</evidence>
<dbReference type="SMART" id="SM00647">
    <property type="entry name" value="IBR"/>
    <property type="match status" value="1"/>
</dbReference>
<dbReference type="AlphaFoldDB" id="A0A1Z5J8A4"/>
<evidence type="ECO:0000313" key="11">
    <source>
        <dbReference type="EMBL" id="GAX10176.1"/>
    </source>
</evidence>
<keyword evidence="6" id="KW-0833">Ubl conjugation pathway</keyword>
<feature type="domain" description="CUE" evidence="9">
    <location>
        <begin position="113"/>
        <end position="155"/>
    </location>
</feature>
<dbReference type="CDD" id="cd16630">
    <property type="entry name" value="RING-HC_RBR_RNF216"/>
    <property type="match status" value="1"/>
</dbReference>
<keyword evidence="4" id="KW-0677">Repeat</keyword>
<dbReference type="EC" id="2.3.2.27" evidence="11"/>
<dbReference type="InterPro" id="IPR013083">
    <property type="entry name" value="Znf_RING/FYVE/PHD"/>
</dbReference>
<feature type="region of interest" description="Disordered" evidence="8">
    <location>
        <begin position="46"/>
        <end position="72"/>
    </location>
</feature>
<sequence>MASLRGSPDIVDLTTDYGIANSTHVGRTQFASRQAFNRNEVIAIDDEPRRDPTQQYTVKAKKRKRPTEPHGRYDVVDLRQPLHPSEVVDLISGGMAHLSNQNPVAASIPTSASDNSYFNQVLQVFPDVNDAYLRKLLAENGNSVAVVVSLLADQSSYPKADHRKLPPSDATLVAVEGKKWTYDFMSTESFESKGHYHQQAQVQLLIDFPYLSKAGALAFLTQSKGHYAVAHDRILQLVKGQGGLQEQYTRVQSGMFPPTIIGNVLSPKHVLRRPRKKSAIYHTSILDGVLAEECQYVLGKLSEWERQTAKDLLRMKQKEVCDREGTGVECLCCCDSYPIEDMVQCNDEGHLFCCECLKQQIETLIFGTGNLGVDRTTKKLATELQCFQGDCTSTFSRKCLEKALPHKTMEKYDKVQFEISVQQAGVENMAVCPKCNYQVVLSSADQRVLECPVTTCRYESCVLCGEASHVPLRCEEVEKDKKETSGRLTVEEAISAAKIRHCPKCRKPFIKSDGCNKIVCGCGAKICYVCRSLITSSTPYTHFCQTPHCQHQRCNLCPLYTKDAEDDARAMREAGVQAAQQVREKLQQDTSASGRKLLDLNIDVDAILRNPNQRP</sequence>
<dbReference type="PROSITE" id="PS51140">
    <property type="entry name" value="CUE"/>
    <property type="match status" value="1"/>
</dbReference>
<dbReference type="InterPro" id="IPR047544">
    <property type="entry name" value="RING-HC_RBR_RNF216"/>
</dbReference>